<feature type="modified residue" description="4-aspartylphosphate" evidence="6">
    <location>
        <position position="56"/>
    </location>
</feature>
<evidence type="ECO:0000256" key="7">
    <source>
        <dbReference type="PROSITE-ProRule" id="PRU01091"/>
    </source>
</evidence>
<dbReference type="InterPro" id="IPR036388">
    <property type="entry name" value="WH-like_DNA-bd_sf"/>
</dbReference>
<evidence type="ECO:0000256" key="1">
    <source>
        <dbReference type="ARBA" id="ARBA00022553"/>
    </source>
</evidence>
<evidence type="ECO:0000256" key="2">
    <source>
        <dbReference type="ARBA" id="ARBA00023012"/>
    </source>
</evidence>
<dbReference type="CDD" id="cd17574">
    <property type="entry name" value="REC_OmpR"/>
    <property type="match status" value="1"/>
</dbReference>
<dbReference type="InterPro" id="IPR011006">
    <property type="entry name" value="CheY-like_superfamily"/>
</dbReference>
<dbReference type="SMART" id="SM00448">
    <property type="entry name" value="REC"/>
    <property type="match status" value="1"/>
</dbReference>
<dbReference type="PANTHER" id="PTHR48111">
    <property type="entry name" value="REGULATOR OF RPOS"/>
    <property type="match status" value="1"/>
</dbReference>
<dbReference type="RefSeq" id="WP_160771800.1">
    <property type="nucleotide sequence ID" value="NZ_WTYV01000003.1"/>
</dbReference>
<organism evidence="10 11">
    <name type="scientific">Alteraurantiacibacter buctensis</name>
    <dbReference type="NCBI Taxonomy" id="1503981"/>
    <lineage>
        <taxon>Bacteria</taxon>
        <taxon>Pseudomonadati</taxon>
        <taxon>Pseudomonadota</taxon>
        <taxon>Alphaproteobacteria</taxon>
        <taxon>Sphingomonadales</taxon>
        <taxon>Erythrobacteraceae</taxon>
        <taxon>Alteraurantiacibacter</taxon>
    </lineage>
</organism>
<evidence type="ECO:0000256" key="5">
    <source>
        <dbReference type="ARBA" id="ARBA00023163"/>
    </source>
</evidence>
<dbReference type="SMART" id="SM00862">
    <property type="entry name" value="Trans_reg_C"/>
    <property type="match status" value="1"/>
</dbReference>
<dbReference type="Gene3D" id="6.10.250.690">
    <property type="match status" value="1"/>
</dbReference>
<dbReference type="AlphaFoldDB" id="A0A844Z1S9"/>
<dbReference type="InterPro" id="IPR001789">
    <property type="entry name" value="Sig_transdc_resp-reg_receiver"/>
</dbReference>
<dbReference type="CDD" id="cd00383">
    <property type="entry name" value="trans_reg_C"/>
    <property type="match status" value="1"/>
</dbReference>
<evidence type="ECO:0000259" key="8">
    <source>
        <dbReference type="PROSITE" id="PS50110"/>
    </source>
</evidence>
<dbReference type="EMBL" id="WTYV01000003">
    <property type="protein sequence ID" value="MXO71863.1"/>
    <property type="molecule type" value="Genomic_DNA"/>
</dbReference>
<comment type="caution">
    <text evidence="10">The sequence shown here is derived from an EMBL/GenBank/DDBJ whole genome shotgun (WGS) entry which is preliminary data.</text>
</comment>
<dbReference type="InterPro" id="IPR016032">
    <property type="entry name" value="Sig_transdc_resp-reg_C-effctor"/>
</dbReference>
<keyword evidence="3" id="KW-0805">Transcription regulation</keyword>
<dbReference type="PROSITE" id="PS50110">
    <property type="entry name" value="RESPONSE_REGULATORY"/>
    <property type="match status" value="1"/>
</dbReference>
<dbReference type="GO" id="GO:0000976">
    <property type="term" value="F:transcription cis-regulatory region binding"/>
    <property type="evidence" value="ECO:0007669"/>
    <property type="project" value="TreeGrafter"/>
</dbReference>
<keyword evidence="5" id="KW-0804">Transcription</keyword>
<evidence type="ECO:0000256" key="4">
    <source>
        <dbReference type="ARBA" id="ARBA00023125"/>
    </source>
</evidence>
<keyword evidence="11" id="KW-1185">Reference proteome</keyword>
<dbReference type="Gene3D" id="3.40.50.2300">
    <property type="match status" value="1"/>
</dbReference>
<keyword evidence="4 7" id="KW-0238">DNA-binding</keyword>
<dbReference type="OrthoDB" id="2181430at2"/>
<dbReference type="FunFam" id="3.40.50.2300:FF:000001">
    <property type="entry name" value="DNA-binding response regulator PhoB"/>
    <property type="match status" value="1"/>
</dbReference>
<dbReference type="GO" id="GO:0005829">
    <property type="term" value="C:cytosol"/>
    <property type="evidence" value="ECO:0007669"/>
    <property type="project" value="TreeGrafter"/>
</dbReference>
<dbReference type="InterPro" id="IPR001867">
    <property type="entry name" value="OmpR/PhoB-type_DNA-bd"/>
</dbReference>
<reference evidence="10 11" key="1">
    <citation type="submission" date="2019-12" db="EMBL/GenBank/DDBJ databases">
        <title>Genomic-based taxomic classification of the family Erythrobacteraceae.</title>
        <authorList>
            <person name="Xu L."/>
        </authorList>
    </citation>
    <scope>NUCLEOTIDE SEQUENCE [LARGE SCALE GENOMIC DNA]</scope>
    <source>
        <strain evidence="10 11">M0322</strain>
    </source>
</reference>
<sequence>MSTKPPRLLVVDDDPELRGLLQRFLSEHGFKVRTASSGSEMDRELRREPADLLVLDLMMPGEDGLAITRRLRADGESIPILMLTARGDPVDRVLGLEMGCDDYLAKPFLPRELVARATAILRRMTPSGASVVEEAIAFGPFSLDVTGHRLSRDGAEIALSSREFALLSTLAQAQGRTLSRATLVERAIGRDAEVTDRAIDVAIARLRKAIGDDPANPQWVRTIWGAGYMLATGSE</sequence>
<dbReference type="Proteomes" id="UP000466966">
    <property type="component" value="Unassembled WGS sequence"/>
</dbReference>
<dbReference type="GO" id="GO:0006355">
    <property type="term" value="P:regulation of DNA-templated transcription"/>
    <property type="evidence" value="ECO:0007669"/>
    <property type="project" value="InterPro"/>
</dbReference>
<protein>
    <submittedName>
        <fullName evidence="10">Response regulator</fullName>
    </submittedName>
</protein>
<evidence type="ECO:0000313" key="10">
    <source>
        <dbReference type="EMBL" id="MXO71863.1"/>
    </source>
</evidence>
<dbReference type="InterPro" id="IPR039420">
    <property type="entry name" value="WalR-like"/>
</dbReference>
<dbReference type="Pfam" id="PF00486">
    <property type="entry name" value="Trans_reg_C"/>
    <property type="match status" value="1"/>
</dbReference>
<dbReference type="Pfam" id="PF00072">
    <property type="entry name" value="Response_reg"/>
    <property type="match status" value="1"/>
</dbReference>
<feature type="DNA-binding region" description="OmpR/PhoB-type" evidence="7">
    <location>
        <begin position="133"/>
        <end position="232"/>
    </location>
</feature>
<keyword evidence="2" id="KW-0902">Two-component regulatory system</keyword>
<dbReference type="GO" id="GO:0000156">
    <property type="term" value="F:phosphorelay response regulator activity"/>
    <property type="evidence" value="ECO:0007669"/>
    <property type="project" value="TreeGrafter"/>
</dbReference>
<feature type="domain" description="Response regulatory" evidence="8">
    <location>
        <begin position="7"/>
        <end position="121"/>
    </location>
</feature>
<dbReference type="Gene3D" id="1.10.10.10">
    <property type="entry name" value="Winged helix-like DNA-binding domain superfamily/Winged helix DNA-binding domain"/>
    <property type="match status" value="1"/>
</dbReference>
<evidence type="ECO:0000256" key="6">
    <source>
        <dbReference type="PROSITE-ProRule" id="PRU00169"/>
    </source>
</evidence>
<feature type="domain" description="OmpR/PhoB-type" evidence="9">
    <location>
        <begin position="133"/>
        <end position="232"/>
    </location>
</feature>
<gene>
    <name evidence="10" type="ORF">GRI99_09475</name>
</gene>
<dbReference type="GO" id="GO:0032993">
    <property type="term" value="C:protein-DNA complex"/>
    <property type="evidence" value="ECO:0007669"/>
    <property type="project" value="TreeGrafter"/>
</dbReference>
<dbReference type="PANTHER" id="PTHR48111:SF4">
    <property type="entry name" value="DNA-BINDING DUAL TRANSCRIPTIONAL REGULATOR OMPR"/>
    <property type="match status" value="1"/>
</dbReference>
<evidence type="ECO:0000259" key="9">
    <source>
        <dbReference type="PROSITE" id="PS51755"/>
    </source>
</evidence>
<name>A0A844Z1S9_9SPHN</name>
<keyword evidence="1 6" id="KW-0597">Phosphoprotein</keyword>
<evidence type="ECO:0000313" key="11">
    <source>
        <dbReference type="Proteomes" id="UP000466966"/>
    </source>
</evidence>
<dbReference type="SUPFAM" id="SSF52172">
    <property type="entry name" value="CheY-like"/>
    <property type="match status" value="1"/>
</dbReference>
<proteinExistence type="predicted"/>
<accession>A0A844Z1S9</accession>
<evidence type="ECO:0000256" key="3">
    <source>
        <dbReference type="ARBA" id="ARBA00023015"/>
    </source>
</evidence>
<dbReference type="SUPFAM" id="SSF46894">
    <property type="entry name" value="C-terminal effector domain of the bipartite response regulators"/>
    <property type="match status" value="1"/>
</dbReference>
<dbReference type="PROSITE" id="PS51755">
    <property type="entry name" value="OMPR_PHOB"/>
    <property type="match status" value="1"/>
</dbReference>